<reference evidence="3 4" key="1">
    <citation type="journal article" date="2016" name="Nat. Commun.">
        <title>Thousands of microbial genomes shed light on interconnected biogeochemical processes in an aquifer system.</title>
        <authorList>
            <person name="Anantharaman K."/>
            <person name="Brown C.T."/>
            <person name="Hug L.A."/>
            <person name="Sharon I."/>
            <person name="Castelle C.J."/>
            <person name="Probst A.J."/>
            <person name="Thomas B.C."/>
            <person name="Singh A."/>
            <person name="Wilkins M.J."/>
            <person name="Karaoz U."/>
            <person name="Brodie E.L."/>
            <person name="Williams K.H."/>
            <person name="Hubbard S.S."/>
            <person name="Banfield J.F."/>
        </authorList>
    </citation>
    <scope>NUCLEOTIDE SEQUENCE [LARGE SCALE GENOMIC DNA]</scope>
</reference>
<keyword evidence="1" id="KW-0472">Membrane</keyword>
<evidence type="ECO:0000259" key="2">
    <source>
        <dbReference type="Pfam" id="PF14341"/>
    </source>
</evidence>
<dbReference type="EMBL" id="MFTC01000004">
    <property type="protein sequence ID" value="OGI52850.1"/>
    <property type="molecule type" value="Genomic_DNA"/>
</dbReference>
<dbReference type="STRING" id="1817768.A3A87_06630"/>
<evidence type="ECO:0000313" key="3">
    <source>
        <dbReference type="EMBL" id="OGI52850.1"/>
    </source>
</evidence>
<protein>
    <recommendedName>
        <fullName evidence="2">Type 4 fimbrial biogenesis protein PilX N-terminal domain-containing protein</fullName>
    </recommendedName>
</protein>
<keyword evidence="1" id="KW-1133">Transmembrane helix</keyword>
<sequence>MASPAEGRGVISIASCRYQRGTALIMSLVILMILTILGITAMGTALLEEKMSGNTQESTRSFQAAESGLIQVFNTATNYDVNSSQTNNFTYGSGKAEVVTEFVQYTTPRRSTTANSAVQFESANFNHKSTGTTTVGAKAVINLGVAQLVPKSN</sequence>
<organism evidence="3 4">
    <name type="scientific">Candidatus Muproteobacteria bacterium RIFCSPLOWO2_01_FULL_60_18</name>
    <dbReference type="NCBI Taxonomy" id="1817768"/>
    <lineage>
        <taxon>Bacteria</taxon>
        <taxon>Pseudomonadati</taxon>
        <taxon>Pseudomonadota</taxon>
        <taxon>Candidatus Muproteobacteria</taxon>
    </lineage>
</organism>
<comment type="caution">
    <text evidence="3">The sequence shown here is derived from an EMBL/GenBank/DDBJ whole genome shotgun (WGS) entry which is preliminary data.</text>
</comment>
<name>A0A1F6U687_9PROT</name>
<feature type="transmembrane region" description="Helical" evidence="1">
    <location>
        <begin position="24"/>
        <end position="47"/>
    </location>
</feature>
<evidence type="ECO:0000256" key="1">
    <source>
        <dbReference type="SAM" id="Phobius"/>
    </source>
</evidence>
<accession>A0A1F6U687</accession>
<evidence type="ECO:0000313" key="4">
    <source>
        <dbReference type="Proteomes" id="UP000179037"/>
    </source>
</evidence>
<feature type="domain" description="Type 4 fimbrial biogenesis protein PilX N-terminal" evidence="2">
    <location>
        <begin position="20"/>
        <end position="69"/>
    </location>
</feature>
<keyword evidence="1" id="KW-0812">Transmembrane</keyword>
<gene>
    <name evidence="3" type="ORF">A3A87_06630</name>
</gene>
<dbReference type="Pfam" id="PF14341">
    <property type="entry name" value="PilX_N"/>
    <property type="match status" value="1"/>
</dbReference>
<dbReference type="InterPro" id="IPR025746">
    <property type="entry name" value="PilX_N_dom"/>
</dbReference>
<proteinExistence type="predicted"/>
<dbReference type="Proteomes" id="UP000179037">
    <property type="component" value="Unassembled WGS sequence"/>
</dbReference>
<dbReference type="AlphaFoldDB" id="A0A1F6U687"/>